<dbReference type="GO" id="GO:0008156">
    <property type="term" value="P:negative regulation of DNA replication"/>
    <property type="evidence" value="ECO:0007669"/>
    <property type="project" value="UniProtKB-UniRule"/>
</dbReference>
<reference evidence="9" key="1">
    <citation type="journal article" date="2019" name="Int. J. Syst. Evol. Microbiol.">
        <title>The Global Catalogue of Microorganisms (GCM) 10K type strain sequencing project: providing services to taxonomists for standard genome sequencing and annotation.</title>
        <authorList>
            <consortium name="The Broad Institute Genomics Platform"/>
            <consortium name="The Broad Institute Genome Sequencing Center for Infectious Disease"/>
            <person name="Wu L."/>
            <person name="Ma J."/>
        </authorList>
    </citation>
    <scope>NUCLEOTIDE SEQUENCE [LARGE SCALE GENOMIC DNA]</scope>
    <source>
        <strain evidence="9">CGMCC 1.14993</strain>
    </source>
</reference>
<sequence>MDKKNIFLSLSNMEEQIQDLSKQLSELKQYIAELLEENHYTKIENDHLRHRLGLDQRVEKEEQVKDSKKKKVQKDKDVGEGYDNLARLYQEGFHICNLHYGSVRHDEDCLFCLSFFDKK</sequence>
<proteinExistence type="inferred from homology"/>
<accession>A0A8J3F2V5</accession>
<dbReference type="OrthoDB" id="2112130at2"/>
<keyword evidence="4 6" id="KW-0862">Zinc</keyword>
<evidence type="ECO:0000256" key="7">
    <source>
        <dbReference type="SAM" id="Coils"/>
    </source>
</evidence>
<comment type="cofactor">
    <cofactor evidence="6">
        <name>Zn(2+)</name>
        <dbReference type="ChEBI" id="CHEBI:29105"/>
    </cofactor>
    <text evidence="6">Binds 1 zinc ion per subunit.</text>
</comment>
<evidence type="ECO:0000313" key="9">
    <source>
        <dbReference type="Proteomes" id="UP000626244"/>
    </source>
</evidence>
<dbReference type="Proteomes" id="UP000626244">
    <property type="component" value="Unassembled WGS sequence"/>
</dbReference>
<comment type="function">
    <text evidence="6">Involved in control of chromosome replication initiation. Inhibits the cooperative binding of DnaA to the oriC region, thus negatively regulating initiation of chromosome replication. Inhibits the ability of DnaA-ATP to form a helix on DNA; does not disassemble preformed DnaA-DNA helices. Decreases the residence time of DnaA on the chromosome at its binding sites (oriC, replication forks and promoter-binding sites). Tethers DnaA to the replication machinery via the DNA polymerase beta sliding clamp subunit (dnaN). Associates with oriC and other DnaA targets on the chromosome in a DnaA-dependent manner.</text>
</comment>
<dbReference type="NCBIfam" id="NF009644">
    <property type="entry name" value="PRK13169.1-5"/>
    <property type="match status" value="1"/>
</dbReference>
<dbReference type="Pfam" id="PF06156">
    <property type="entry name" value="YabA"/>
    <property type="match status" value="1"/>
</dbReference>
<dbReference type="RefSeq" id="WP_142283146.1">
    <property type="nucleotide sequence ID" value="NZ_BMHB01000007.1"/>
</dbReference>
<dbReference type="EMBL" id="BMHB01000007">
    <property type="protein sequence ID" value="GGI18349.1"/>
    <property type="molecule type" value="Genomic_DNA"/>
</dbReference>
<evidence type="ECO:0000313" key="8">
    <source>
        <dbReference type="EMBL" id="GGI18349.1"/>
    </source>
</evidence>
<name>A0A8J3F2V5_9BACI</name>
<comment type="subunit">
    <text evidence="6">Homotetramer. Interacts with both DnaA and DnaN, acting as a bridge between these two proteins.</text>
</comment>
<comment type="similarity">
    <text evidence="6">Belongs to the YabA family.</text>
</comment>
<keyword evidence="5 6" id="KW-0236">DNA replication inhibitor</keyword>
<dbReference type="AlphaFoldDB" id="A0A8J3F2V5"/>
<evidence type="ECO:0000256" key="1">
    <source>
        <dbReference type="ARBA" id="ARBA00022490"/>
    </source>
</evidence>
<keyword evidence="3 6" id="KW-0479">Metal-binding</keyword>
<keyword evidence="1 6" id="KW-0963">Cytoplasm</keyword>
<organism evidence="8 9">
    <name type="scientific">Gottfriedia solisilvae</name>
    <dbReference type="NCBI Taxonomy" id="1516104"/>
    <lineage>
        <taxon>Bacteria</taxon>
        <taxon>Bacillati</taxon>
        <taxon>Bacillota</taxon>
        <taxon>Bacilli</taxon>
        <taxon>Bacillales</taxon>
        <taxon>Bacillaceae</taxon>
        <taxon>Gottfriedia</taxon>
    </lineage>
</organism>
<dbReference type="HAMAP" id="MF_01159">
    <property type="entry name" value="YabA"/>
    <property type="match status" value="1"/>
</dbReference>
<evidence type="ECO:0000256" key="6">
    <source>
        <dbReference type="HAMAP-Rule" id="MF_01159"/>
    </source>
</evidence>
<feature type="binding site" evidence="6">
    <location>
        <position position="109"/>
    </location>
    <ligand>
        <name>Zn(2+)</name>
        <dbReference type="ChEBI" id="CHEBI:29105"/>
    </ligand>
</feature>
<dbReference type="PIRSF" id="PIRSF021439">
    <property type="entry name" value="DUF972"/>
    <property type="match status" value="1"/>
</dbReference>
<feature type="binding site" evidence="6">
    <location>
        <position position="96"/>
    </location>
    <ligand>
        <name>Zn(2+)</name>
        <dbReference type="ChEBI" id="CHEBI:29105"/>
    </ligand>
</feature>
<evidence type="ECO:0000256" key="2">
    <source>
        <dbReference type="ARBA" id="ARBA00022705"/>
    </source>
</evidence>
<evidence type="ECO:0000256" key="5">
    <source>
        <dbReference type="ARBA" id="ARBA00022880"/>
    </source>
</evidence>
<keyword evidence="7" id="KW-0175">Coiled coil</keyword>
<dbReference type="InterPro" id="IPR010377">
    <property type="entry name" value="YabA"/>
</dbReference>
<protein>
    <recommendedName>
        <fullName evidence="6">Replication initiation control protein YabA</fullName>
    </recommendedName>
</protein>
<feature type="binding site" evidence="6">
    <location>
        <position position="112"/>
    </location>
    <ligand>
        <name>Zn(2+)</name>
        <dbReference type="ChEBI" id="CHEBI:29105"/>
    </ligand>
</feature>
<comment type="subcellular location">
    <subcellularLocation>
        <location evidence="6">Cytoplasm</location>
        <location evidence="6">Nucleoid</location>
    </subcellularLocation>
    <text evidence="6">Localizes in tight foci, which correspond to the replisome at mid-cell throughout the cell cycle.</text>
</comment>
<comment type="caution">
    <text evidence="8">The sequence shown here is derived from an EMBL/GenBank/DDBJ whole genome shotgun (WGS) entry which is preliminary data.</text>
</comment>
<evidence type="ECO:0000256" key="4">
    <source>
        <dbReference type="ARBA" id="ARBA00022833"/>
    </source>
</evidence>
<feature type="binding site" evidence="6">
    <location>
        <position position="94"/>
    </location>
    <ligand>
        <name>Zn(2+)</name>
        <dbReference type="ChEBI" id="CHEBI:29105"/>
    </ligand>
</feature>
<dbReference type="GO" id="GO:0006260">
    <property type="term" value="P:DNA replication"/>
    <property type="evidence" value="ECO:0007669"/>
    <property type="project" value="UniProtKB-KW"/>
</dbReference>
<keyword evidence="2 6" id="KW-0235">DNA replication</keyword>
<keyword evidence="9" id="KW-1185">Reference proteome</keyword>
<gene>
    <name evidence="6" type="primary">yabA</name>
    <name evidence="8" type="ORF">GCM10007380_42470</name>
</gene>
<evidence type="ECO:0000256" key="3">
    <source>
        <dbReference type="ARBA" id="ARBA00022723"/>
    </source>
</evidence>
<dbReference type="GO" id="GO:0043590">
    <property type="term" value="C:bacterial nucleoid"/>
    <property type="evidence" value="ECO:0007669"/>
    <property type="project" value="UniProtKB-UniRule"/>
</dbReference>
<feature type="coiled-coil region" evidence="7">
    <location>
        <begin position="3"/>
        <end position="37"/>
    </location>
</feature>
<dbReference type="GO" id="GO:0008270">
    <property type="term" value="F:zinc ion binding"/>
    <property type="evidence" value="ECO:0007669"/>
    <property type="project" value="UniProtKB-UniRule"/>
</dbReference>